<dbReference type="SUPFAM" id="SSF49348">
    <property type="entry name" value="Clathrin adaptor appendage domain"/>
    <property type="match status" value="2"/>
</dbReference>
<name>A0ABY6K824_9ARAC</name>
<evidence type="ECO:0000256" key="1">
    <source>
        <dbReference type="ARBA" id="ARBA00004308"/>
    </source>
</evidence>
<evidence type="ECO:0000256" key="5">
    <source>
        <dbReference type="ARBA" id="ARBA00023034"/>
    </source>
</evidence>
<comment type="subcellular location">
    <subcellularLocation>
        <location evidence="1">Endomembrane system</location>
    </subcellularLocation>
    <subcellularLocation>
        <location evidence="2">Golgi apparatus</location>
    </subcellularLocation>
</comment>
<keyword evidence="4" id="KW-0653">Protein transport</keyword>
<dbReference type="Proteomes" id="UP001235939">
    <property type="component" value="Chromosome 03"/>
</dbReference>
<protein>
    <submittedName>
        <fullName evidence="8">AP1G1</fullName>
    </submittedName>
</protein>
<keyword evidence="6" id="KW-0472">Membrane</keyword>
<reference evidence="8 9" key="1">
    <citation type="submission" date="2022-01" db="EMBL/GenBank/DDBJ databases">
        <title>A chromosomal length assembly of Cordylochernes scorpioides.</title>
        <authorList>
            <person name="Zeh D."/>
            <person name="Zeh J."/>
        </authorList>
    </citation>
    <scope>NUCLEOTIDE SEQUENCE [LARGE SCALE GENOMIC DNA]</scope>
    <source>
        <strain evidence="8">IN4F17</strain>
        <tissue evidence="8">Whole Body</tissue>
    </source>
</reference>
<dbReference type="InterPro" id="IPR008152">
    <property type="entry name" value="Clathrin_a/b/g-adaptin_app_Ig"/>
</dbReference>
<dbReference type="PROSITE" id="PS50180">
    <property type="entry name" value="GAE"/>
    <property type="match status" value="1"/>
</dbReference>
<dbReference type="Pfam" id="PF02883">
    <property type="entry name" value="Alpha_adaptinC2"/>
    <property type="match status" value="1"/>
</dbReference>
<gene>
    <name evidence="8" type="ORF">LAZ67_3001812</name>
</gene>
<dbReference type="EMBL" id="CP092865">
    <property type="protein sequence ID" value="UYV64733.1"/>
    <property type="molecule type" value="Genomic_DNA"/>
</dbReference>
<evidence type="ECO:0000259" key="7">
    <source>
        <dbReference type="PROSITE" id="PS50180"/>
    </source>
</evidence>
<organism evidence="8 9">
    <name type="scientific">Cordylochernes scorpioides</name>
    <dbReference type="NCBI Taxonomy" id="51811"/>
    <lineage>
        <taxon>Eukaryota</taxon>
        <taxon>Metazoa</taxon>
        <taxon>Ecdysozoa</taxon>
        <taxon>Arthropoda</taxon>
        <taxon>Chelicerata</taxon>
        <taxon>Arachnida</taxon>
        <taxon>Pseudoscorpiones</taxon>
        <taxon>Cheliferoidea</taxon>
        <taxon>Chernetidae</taxon>
        <taxon>Cordylochernes</taxon>
    </lineage>
</organism>
<dbReference type="InterPro" id="IPR008153">
    <property type="entry name" value="GAE_dom"/>
</dbReference>
<evidence type="ECO:0000256" key="4">
    <source>
        <dbReference type="ARBA" id="ARBA00022927"/>
    </source>
</evidence>
<dbReference type="InterPro" id="IPR050840">
    <property type="entry name" value="Adaptor_Complx_Large_Subunit"/>
</dbReference>
<dbReference type="SMART" id="SM00809">
    <property type="entry name" value="Alpha_adaptinC2"/>
    <property type="match status" value="1"/>
</dbReference>
<evidence type="ECO:0000256" key="2">
    <source>
        <dbReference type="ARBA" id="ARBA00004555"/>
    </source>
</evidence>
<dbReference type="InterPro" id="IPR013041">
    <property type="entry name" value="Clathrin_app_Ig-like_sf"/>
</dbReference>
<proteinExistence type="predicted"/>
<sequence>MAEPMDLLGLLDLAPNTNMVDGYNMESSSVLGECIGIVHQGMYWDRWIKEYNHSISSQPATMMFPDVPQMTAFEKNGLKLEFGFEKDDLDPSFTVINLAASNTTPVPMTEFLFQAAVPKTFQLQLLPPTGTVVPPNNSGLVHQMLKISNPNKTFQLQLLPPTGTVVPPNNSGLVHQMLKISNPNK</sequence>
<feature type="non-terminal residue" evidence="8">
    <location>
        <position position="1"/>
    </location>
</feature>
<evidence type="ECO:0000313" key="8">
    <source>
        <dbReference type="EMBL" id="UYV64733.1"/>
    </source>
</evidence>
<keyword evidence="9" id="KW-1185">Reference proteome</keyword>
<keyword evidence="5" id="KW-0333">Golgi apparatus</keyword>
<accession>A0ABY6K824</accession>
<evidence type="ECO:0000313" key="9">
    <source>
        <dbReference type="Proteomes" id="UP001235939"/>
    </source>
</evidence>
<evidence type="ECO:0000256" key="3">
    <source>
        <dbReference type="ARBA" id="ARBA00022448"/>
    </source>
</evidence>
<evidence type="ECO:0000256" key="6">
    <source>
        <dbReference type="ARBA" id="ARBA00023136"/>
    </source>
</evidence>
<keyword evidence="3" id="KW-0813">Transport</keyword>
<dbReference type="Gene3D" id="2.60.40.1230">
    <property type="match status" value="2"/>
</dbReference>
<dbReference type="PANTHER" id="PTHR22780">
    <property type="entry name" value="ADAPTIN, ALPHA/GAMMA/EPSILON"/>
    <property type="match status" value="1"/>
</dbReference>
<feature type="domain" description="GAE" evidence="7">
    <location>
        <begin position="65"/>
        <end position="183"/>
    </location>
</feature>